<evidence type="ECO:0000256" key="7">
    <source>
        <dbReference type="ARBA" id="ARBA00018366"/>
    </source>
</evidence>
<gene>
    <name evidence="16" type="ORF">FHS83_002145</name>
</gene>
<evidence type="ECO:0000256" key="11">
    <source>
        <dbReference type="ARBA" id="ARBA00023002"/>
    </source>
</evidence>
<protein>
    <recommendedName>
        <fullName evidence="7 14">Dihydroorotate dehydrogenase (quinone)</fullName>
        <ecNumber evidence="6 14">1.3.5.2</ecNumber>
    </recommendedName>
</protein>
<dbReference type="EMBL" id="JAASRM010000001">
    <property type="protein sequence ID" value="NIK88827.1"/>
    <property type="molecule type" value="Genomic_DNA"/>
</dbReference>
<name>A0A846N0Y8_9PROT</name>
<dbReference type="PANTHER" id="PTHR48109">
    <property type="entry name" value="DIHYDROOROTATE DEHYDROGENASE (QUINONE), MITOCHONDRIAL-RELATED"/>
    <property type="match status" value="1"/>
</dbReference>
<dbReference type="NCBIfam" id="TIGR01036">
    <property type="entry name" value="pyrD_sub2"/>
    <property type="match status" value="1"/>
</dbReference>
<evidence type="ECO:0000256" key="10">
    <source>
        <dbReference type="ARBA" id="ARBA00022975"/>
    </source>
</evidence>
<dbReference type="NCBIfam" id="NF003645">
    <property type="entry name" value="PRK05286.1-2"/>
    <property type="match status" value="1"/>
</dbReference>
<dbReference type="InterPro" id="IPR050074">
    <property type="entry name" value="DHO_dehydrogenase"/>
</dbReference>
<keyword evidence="11 16" id="KW-0560">Oxidoreductase</keyword>
<dbReference type="PANTHER" id="PTHR48109:SF4">
    <property type="entry name" value="DIHYDROOROTATE DEHYDROGENASE (QUINONE), MITOCHONDRIAL"/>
    <property type="match status" value="1"/>
</dbReference>
<dbReference type="NCBIfam" id="NF003652">
    <property type="entry name" value="PRK05286.2-5"/>
    <property type="match status" value="1"/>
</dbReference>
<evidence type="ECO:0000256" key="1">
    <source>
        <dbReference type="ARBA" id="ARBA00001917"/>
    </source>
</evidence>
<evidence type="ECO:0000256" key="4">
    <source>
        <dbReference type="ARBA" id="ARBA00005161"/>
    </source>
</evidence>
<dbReference type="SUPFAM" id="SSF51395">
    <property type="entry name" value="FMN-linked oxidoreductases"/>
    <property type="match status" value="1"/>
</dbReference>
<comment type="subcellular location">
    <subcellularLocation>
        <location evidence="3">Membrane</location>
    </subcellularLocation>
</comment>
<reference evidence="16 17" key="1">
    <citation type="submission" date="2020-03" db="EMBL/GenBank/DDBJ databases">
        <title>Genomic Encyclopedia of Type Strains, Phase IV (KMG-IV): sequencing the most valuable type-strain genomes for metagenomic binning, comparative biology and taxonomic classification.</title>
        <authorList>
            <person name="Goeker M."/>
        </authorList>
    </citation>
    <scope>NUCLEOTIDE SEQUENCE [LARGE SCALE GENOMIC DNA]</scope>
    <source>
        <strain evidence="16 17">DSM 19867</strain>
    </source>
</reference>
<dbReference type="EC" id="1.3.5.2" evidence="6 14"/>
<dbReference type="InterPro" id="IPR005720">
    <property type="entry name" value="Dihydroorotate_DH_cat"/>
</dbReference>
<dbReference type="PROSITE" id="PS00912">
    <property type="entry name" value="DHODEHASE_2"/>
    <property type="match status" value="1"/>
</dbReference>
<keyword evidence="12" id="KW-0472">Membrane</keyword>
<evidence type="ECO:0000256" key="3">
    <source>
        <dbReference type="ARBA" id="ARBA00004370"/>
    </source>
</evidence>
<evidence type="ECO:0000256" key="6">
    <source>
        <dbReference type="ARBA" id="ARBA00012791"/>
    </source>
</evidence>
<dbReference type="Pfam" id="PF01180">
    <property type="entry name" value="DHO_dh"/>
    <property type="match status" value="1"/>
</dbReference>
<evidence type="ECO:0000313" key="16">
    <source>
        <dbReference type="EMBL" id="NIK88827.1"/>
    </source>
</evidence>
<evidence type="ECO:0000256" key="9">
    <source>
        <dbReference type="ARBA" id="ARBA00022643"/>
    </source>
</evidence>
<dbReference type="GO" id="GO:0006207">
    <property type="term" value="P:'de novo' pyrimidine nucleobase biosynthetic process"/>
    <property type="evidence" value="ECO:0007669"/>
    <property type="project" value="UniProtKB-UniRule"/>
</dbReference>
<evidence type="ECO:0000313" key="17">
    <source>
        <dbReference type="Proteomes" id="UP000570514"/>
    </source>
</evidence>
<evidence type="ECO:0000256" key="12">
    <source>
        <dbReference type="ARBA" id="ARBA00023136"/>
    </source>
</evidence>
<comment type="cofactor">
    <cofactor evidence="1">
        <name>FMN</name>
        <dbReference type="ChEBI" id="CHEBI:58210"/>
    </cofactor>
</comment>
<dbReference type="UniPathway" id="UPA00070">
    <property type="reaction ID" value="UER00946"/>
</dbReference>
<proteinExistence type="inferred from homology"/>
<evidence type="ECO:0000256" key="5">
    <source>
        <dbReference type="ARBA" id="ARBA00005359"/>
    </source>
</evidence>
<organism evidence="16 17">
    <name type="scientific">Rhizomicrobium palustre</name>
    <dbReference type="NCBI Taxonomy" id="189966"/>
    <lineage>
        <taxon>Bacteria</taxon>
        <taxon>Pseudomonadati</taxon>
        <taxon>Pseudomonadota</taxon>
        <taxon>Alphaproteobacteria</taxon>
        <taxon>Micropepsales</taxon>
        <taxon>Micropepsaceae</taxon>
        <taxon>Rhizomicrobium</taxon>
    </lineage>
</organism>
<evidence type="ECO:0000256" key="14">
    <source>
        <dbReference type="NCBIfam" id="TIGR01036"/>
    </source>
</evidence>
<evidence type="ECO:0000259" key="15">
    <source>
        <dbReference type="Pfam" id="PF01180"/>
    </source>
</evidence>
<comment type="catalytic activity">
    <reaction evidence="13">
        <text>(S)-dihydroorotate + a quinone = orotate + a quinol</text>
        <dbReference type="Rhea" id="RHEA:30187"/>
        <dbReference type="ChEBI" id="CHEBI:24646"/>
        <dbReference type="ChEBI" id="CHEBI:30839"/>
        <dbReference type="ChEBI" id="CHEBI:30864"/>
        <dbReference type="ChEBI" id="CHEBI:132124"/>
        <dbReference type="EC" id="1.3.5.2"/>
    </reaction>
</comment>
<dbReference type="GO" id="GO:0016020">
    <property type="term" value="C:membrane"/>
    <property type="evidence" value="ECO:0007669"/>
    <property type="project" value="UniProtKB-SubCell"/>
</dbReference>
<accession>A0A846N0Y8</accession>
<dbReference type="AlphaFoldDB" id="A0A846N0Y8"/>
<feature type="domain" description="Dihydroorotate dehydrogenase catalytic" evidence="15">
    <location>
        <begin position="42"/>
        <end position="327"/>
    </location>
</feature>
<keyword evidence="9" id="KW-0288">FMN</keyword>
<dbReference type="CDD" id="cd04738">
    <property type="entry name" value="DHOD_2_like"/>
    <property type="match status" value="1"/>
</dbReference>
<keyword evidence="8" id="KW-0285">Flavoprotein</keyword>
<dbReference type="GO" id="GO:0106430">
    <property type="term" value="F:dihydroorotate dehydrogenase (quinone) activity"/>
    <property type="evidence" value="ECO:0007669"/>
    <property type="project" value="UniProtKB-EC"/>
</dbReference>
<evidence type="ECO:0000256" key="8">
    <source>
        <dbReference type="ARBA" id="ARBA00022630"/>
    </source>
</evidence>
<dbReference type="PIRSF" id="PIRSF000164">
    <property type="entry name" value="DHO_oxidase"/>
    <property type="match status" value="1"/>
</dbReference>
<dbReference type="GO" id="GO:0005737">
    <property type="term" value="C:cytoplasm"/>
    <property type="evidence" value="ECO:0007669"/>
    <property type="project" value="InterPro"/>
</dbReference>
<keyword evidence="10" id="KW-0665">Pyrimidine biosynthesis</keyword>
<dbReference type="RefSeq" id="WP_208414478.1">
    <property type="nucleotide sequence ID" value="NZ_BAAADC010000001.1"/>
</dbReference>
<sequence length="346" mass="36587">MMDLAVAAIRLLPPEPAHKLTVELAARFGPFLPGPGRDDPRLAVNALGLSFPNPFGIAAGFDKNARAFRFMLKMGMGFAECGTVTPRPQPGNPKPRMYRLPQDGAVINRMGFDNDGMAVVAERLKRRGKGIVGINIGANKDSADRIADYRLGFQTLSALADYVTVNISSPNTPGLRGLQNREELHRLLGVLVEARGAAKIPLLLKIAPDLDEAALDDIAAEVLAAGLDGMIVTNTTIARPETLKSPHAGQTGGLSGKPLFVPSTYILREVRKRVGSKIVLIGVGGVSSGAEAYAKIRAGASLVQLYTSLVYHGAGLIPRLKRELLACLARDGFASVAEAVGADIPA</sequence>
<evidence type="ECO:0000256" key="2">
    <source>
        <dbReference type="ARBA" id="ARBA00003125"/>
    </source>
</evidence>
<dbReference type="PROSITE" id="PS00911">
    <property type="entry name" value="DHODEHASE_1"/>
    <property type="match status" value="1"/>
</dbReference>
<dbReference type="GO" id="GO:0044205">
    <property type="term" value="P:'de novo' UMP biosynthetic process"/>
    <property type="evidence" value="ECO:0007669"/>
    <property type="project" value="UniProtKB-UniPathway"/>
</dbReference>
<keyword evidence="17" id="KW-1185">Reference proteome</keyword>
<dbReference type="InterPro" id="IPR005719">
    <property type="entry name" value="Dihydroorotate_DH_2"/>
</dbReference>
<comment type="similarity">
    <text evidence="5">Belongs to the dihydroorotate dehydrogenase family. Type 2 subfamily.</text>
</comment>
<dbReference type="InterPro" id="IPR013785">
    <property type="entry name" value="Aldolase_TIM"/>
</dbReference>
<comment type="caution">
    <text evidence="16">The sequence shown here is derived from an EMBL/GenBank/DDBJ whole genome shotgun (WGS) entry which is preliminary data.</text>
</comment>
<dbReference type="InterPro" id="IPR012135">
    <property type="entry name" value="Dihydroorotate_DH_1_2"/>
</dbReference>
<dbReference type="Gene3D" id="3.20.20.70">
    <property type="entry name" value="Aldolase class I"/>
    <property type="match status" value="1"/>
</dbReference>
<dbReference type="InterPro" id="IPR001295">
    <property type="entry name" value="Dihydroorotate_DH_CS"/>
</dbReference>
<dbReference type="Proteomes" id="UP000570514">
    <property type="component" value="Unassembled WGS sequence"/>
</dbReference>
<comment type="function">
    <text evidence="2">Catalyzes the conversion of dihydroorotate to orotate with quinone as electron acceptor.</text>
</comment>
<evidence type="ECO:0000256" key="13">
    <source>
        <dbReference type="ARBA" id="ARBA00048639"/>
    </source>
</evidence>
<comment type="pathway">
    <text evidence="4">Pyrimidine metabolism; UMP biosynthesis via de novo pathway; orotate from (S)-dihydroorotate (quinone route): step 1/1.</text>
</comment>